<dbReference type="InterPro" id="IPR001460">
    <property type="entry name" value="PCN-bd_Tpept"/>
</dbReference>
<protein>
    <submittedName>
        <fullName evidence="5">Penicillin-binding protein</fullName>
    </submittedName>
</protein>
<dbReference type="SUPFAM" id="SSF56601">
    <property type="entry name" value="beta-lactamase/transpeptidase-like"/>
    <property type="match status" value="1"/>
</dbReference>
<dbReference type="PATRIC" id="fig|1629550.3.peg.1503"/>
<evidence type="ECO:0000259" key="4">
    <source>
        <dbReference type="Pfam" id="PF00905"/>
    </source>
</evidence>
<feature type="transmembrane region" description="Helical" evidence="3">
    <location>
        <begin position="16"/>
        <end position="35"/>
    </location>
</feature>
<name>A0A0M3DES1_9FIRM</name>
<dbReference type="InterPro" id="IPR036138">
    <property type="entry name" value="PBP_dimer_sf"/>
</dbReference>
<comment type="subcellular location">
    <subcellularLocation>
        <location evidence="1">Membrane</location>
    </subcellularLocation>
</comment>
<dbReference type="Gene3D" id="3.90.1310.10">
    <property type="entry name" value="Penicillin-binding protein 2a (Domain 2)"/>
    <property type="match status" value="1"/>
</dbReference>
<dbReference type="Proteomes" id="UP000034407">
    <property type="component" value="Unassembled WGS sequence"/>
</dbReference>
<dbReference type="GO" id="GO:0005886">
    <property type="term" value="C:plasma membrane"/>
    <property type="evidence" value="ECO:0007669"/>
    <property type="project" value="TreeGrafter"/>
</dbReference>
<dbReference type="AlphaFoldDB" id="A0A0M3DES1"/>
<comment type="caution">
    <text evidence="5">The sequence shown here is derived from an EMBL/GenBank/DDBJ whole genome shotgun (WGS) entry which is preliminary data.</text>
</comment>
<dbReference type="OrthoDB" id="2985542at2"/>
<dbReference type="EMBL" id="LBBT01000214">
    <property type="protein sequence ID" value="KKY01140.1"/>
    <property type="molecule type" value="Genomic_DNA"/>
</dbReference>
<reference evidence="5 6" key="1">
    <citation type="submission" date="2015-04" db="EMBL/GenBank/DDBJ databases">
        <title>Microcin producing Clostridium sp. JC272T.</title>
        <authorList>
            <person name="Jyothsna T."/>
            <person name="Sasikala C."/>
            <person name="Ramana C."/>
        </authorList>
    </citation>
    <scope>NUCLEOTIDE SEQUENCE [LARGE SCALE GENOMIC DNA]</scope>
    <source>
        <strain evidence="5 6">JC272</strain>
    </source>
</reference>
<dbReference type="PANTHER" id="PTHR30627">
    <property type="entry name" value="PEPTIDOGLYCAN D,D-TRANSPEPTIDASE"/>
    <property type="match status" value="1"/>
</dbReference>
<proteinExistence type="predicted"/>
<keyword evidence="3" id="KW-0812">Transmembrane</keyword>
<dbReference type="Gene3D" id="3.40.710.10">
    <property type="entry name" value="DD-peptidase/beta-lactamase superfamily"/>
    <property type="match status" value="1"/>
</dbReference>
<gene>
    <name evidence="5" type="ORF">VN21_10265</name>
</gene>
<feature type="domain" description="Penicillin-binding protein transpeptidase" evidence="4">
    <location>
        <begin position="252"/>
        <end position="560"/>
    </location>
</feature>
<evidence type="ECO:0000256" key="1">
    <source>
        <dbReference type="ARBA" id="ARBA00004370"/>
    </source>
</evidence>
<dbReference type="GO" id="GO:0071555">
    <property type="term" value="P:cell wall organization"/>
    <property type="evidence" value="ECO:0007669"/>
    <property type="project" value="TreeGrafter"/>
</dbReference>
<evidence type="ECO:0000256" key="2">
    <source>
        <dbReference type="ARBA" id="ARBA00023136"/>
    </source>
</evidence>
<dbReference type="RefSeq" id="WP_046823185.1">
    <property type="nucleotide sequence ID" value="NZ_LBBT01000214.1"/>
</dbReference>
<dbReference type="InterPro" id="IPR050515">
    <property type="entry name" value="Beta-lactam/transpept"/>
</dbReference>
<dbReference type="GO" id="GO:0008658">
    <property type="term" value="F:penicillin binding"/>
    <property type="evidence" value="ECO:0007669"/>
    <property type="project" value="InterPro"/>
</dbReference>
<dbReference type="Pfam" id="PF00905">
    <property type="entry name" value="Transpeptidase"/>
    <property type="match status" value="1"/>
</dbReference>
<keyword evidence="2 3" id="KW-0472">Membrane</keyword>
<dbReference type="InterPro" id="IPR012338">
    <property type="entry name" value="Beta-lactam/transpept-like"/>
</dbReference>
<evidence type="ECO:0000313" key="5">
    <source>
        <dbReference type="EMBL" id="KKY01140.1"/>
    </source>
</evidence>
<dbReference type="SUPFAM" id="SSF56519">
    <property type="entry name" value="Penicillin binding protein dimerisation domain"/>
    <property type="match status" value="1"/>
</dbReference>
<evidence type="ECO:0000313" key="6">
    <source>
        <dbReference type="Proteomes" id="UP000034407"/>
    </source>
</evidence>
<organism evidence="5 6">
    <name type="scientific">Paraclostridium benzoelyticum</name>
    <dbReference type="NCBI Taxonomy" id="1629550"/>
    <lineage>
        <taxon>Bacteria</taxon>
        <taxon>Bacillati</taxon>
        <taxon>Bacillota</taxon>
        <taxon>Clostridia</taxon>
        <taxon>Peptostreptococcales</taxon>
        <taxon>Peptostreptococcaceae</taxon>
        <taxon>Paraclostridium</taxon>
    </lineage>
</organism>
<keyword evidence="3" id="KW-1133">Transmembrane helix</keyword>
<accession>A0A0M3DES1</accession>
<sequence length="565" mass="63378">MSRKKSSIKYTSKNRMYSIFLLFIVIYGFLIYRLVDIQVAHSDFYKKCVKDQSSSSINLSSGRGTIYDRNNKKITDTKSEDIIIIQKDKINVDEGYMELIQEVTGLDNSHIYEKIQENPVSPIVELKVSKMNDNLKVRLENENIIIDKKTYRYSDEDILAHTIGYIDKDSNGVSGIEKSKNDVLKDKNLDYVEVFKAGSSGNAGKNKKIGVLDGSVKVNEKNKDDRHLKLTIDYDIQKKLEKLVDKEQNPSSVVISDVKTGEVLAMTSRPNFDRDSISEYLKMSNGELENRAIKYMYAPGSVFKIVVLYAALEEGLVDENYTYTCTGSSEVHNRVLKCNKLEGHGTLTLEQAFANSCNTAFLDIALKVGKEKIMDTAKKFHLDQEVGIDIYGEKSGTINDEIDIVNLCIGQGQMMFTPLQVNQMTQVIANNGTYKPLQIYDSIINNKKEIVKAFRSTKEDEGDISPYIVSKIKNMMKSVASEGTAKELSTLEKGSGVKTGTTQATINVENADKTIGKKIITHGWVTGFYPKENPKYAITVIIEGTKDSSKPATPLFKEICETIIK</sequence>
<keyword evidence="6" id="KW-1185">Reference proteome</keyword>
<dbReference type="PANTHER" id="PTHR30627:SF1">
    <property type="entry name" value="PEPTIDOGLYCAN D,D-TRANSPEPTIDASE FTSI"/>
    <property type="match status" value="1"/>
</dbReference>
<evidence type="ECO:0000256" key="3">
    <source>
        <dbReference type="SAM" id="Phobius"/>
    </source>
</evidence>